<dbReference type="GO" id="GO:0016757">
    <property type="term" value="F:glycosyltransferase activity"/>
    <property type="evidence" value="ECO:0007669"/>
    <property type="project" value="InterPro"/>
</dbReference>
<dbReference type="RefSeq" id="WP_134440783.1">
    <property type="nucleotide sequence ID" value="NZ_LXQC01000176.1"/>
</dbReference>
<reference evidence="3 4" key="1">
    <citation type="submission" date="2016-05" db="EMBL/GenBank/DDBJ databases">
        <title>Diversity and Homogeneity among Thermoacidophilic Verrucomicrobia Methanotrophs Linked with Geographical Origin.</title>
        <authorList>
            <person name="Erikstad H.-A."/>
            <person name="Smestad N.B."/>
            <person name="Ceballos R.M."/>
            <person name="Birkeland N.-K."/>
        </authorList>
    </citation>
    <scope>NUCLEOTIDE SEQUENCE [LARGE SCALE GENOMIC DNA]</scope>
    <source>
        <strain evidence="3 4">Phi</strain>
    </source>
</reference>
<dbReference type="Pfam" id="PF13439">
    <property type="entry name" value="Glyco_transf_4"/>
    <property type="match status" value="1"/>
</dbReference>
<feature type="domain" description="Glycosyl transferase family 1" evidence="1">
    <location>
        <begin position="206"/>
        <end position="363"/>
    </location>
</feature>
<gene>
    <name evidence="3" type="ORF">A7Q10_02085</name>
</gene>
<evidence type="ECO:0000259" key="2">
    <source>
        <dbReference type="Pfam" id="PF13439"/>
    </source>
</evidence>
<protein>
    <submittedName>
        <fullName evidence="3">Glycosyl transferase</fullName>
    </submittedName>
</protein>
<dbReference type="OrthoDB" id="9795068at2"/>
<dbReference type="Pfam" id="PF00534">
    <property type="entry name" value="Glycos_transf_1"/>
    <property type="match status" value="1"/>
</dbReference>
<organism evidence="3 4">
    <name type="scientific">Methylacidiphilum caldifontis</name>
    <dbReference type="NCBI Taxonomy" id="2795386"/>
    <lineage>
        <taxon>Bacteria</taxon>
        <taxon>Pseudomonadati</taxon>
        <taxon>Verrucomicrobiota</taxon>
        <taxon>Methylacidiphilae</taxon>
        <taxon>Methylacidiphilales</taxon>
        <taxon>Methylacidiphilaceae</taxon>
        <taxon>Methylacidiphilum (ex Ratnadevi et al. 2023)</taxon>
    </lineage>
</organism>
<keyword evidence="4" id="KW-1185">Reference proteome</keyword>
<dbReference type="PANTHER" id="PTHR12526">
    <property type="entry name" value="GLYCOSYLTRANSFERASE"/>
    <property type="match status" value="1"/>
</dbReference>
<sequence length="395" mass="45405">MNILFVICSLSIRHGGPTQACLDTAECLQKRGHSVEIYTTEDLQNDDLPFISKLQNKGISIHIFPITLRYFFLTRYHYFSLPLARFLSKNISKFDLVYIYSLYRFPPTISCFYSRKYKIPYIMNPHGSLDPYLYKKNRVIKSLYEKAIEFKNLNHAAAIHYTSREERDLVSPLNIKARNFIIPHGINLAHYVNHPCPYQLFPELREKKVLLFLGRINFKKGLDLLIPAFAKMVKEIPTLVLVLAGPDNEEYGTKVKEWIKEYGLEEKTIFTGMLLEEKKRAILSLADLFVLPSYTENFGIAVAEAMAMEKAVVISDKVNIWQEVKDAGAGLVVSCNVDEIAEACIKILQDPNLAKEMGKRGRKLVENRYSIEATTQVLEEEFIKTLDSHINNNPR</sequence>
<dbReference type="Gene3D" id="3.40.50.2000">
    <property type="entry name" value="Glycogen Phosphorylase B"/>
    <property type="match status" value="2"/>
</dbReference>
<dbReference type="InterPro" id="IPR001296">
    <property type="entry name" value="Glyco_trans_1"/>
</dbReference>
<dbReference type="EMBL" id="LXQC01000176">
    <property type="protein sequence ID" value="TFE66586.1"/>
    <property type="molecule type" value="Genomic_DNA"/>
</dbReference>
<accession>A0A4Y8P7X7</accession>
<keyword evidence="3" id="KW-0808">Transferase</keyword>
<evidence type="ECO:0000313" key="3">
    <source>
        <dbReference type="EMBL" id="TFE66586.1"/>
    </source>
</evidence>
<comment type="caution">
    <text evidence="3">The sequence shown here is derived from an EMBL/GenBank/DDBJ whole genome shotgun (WGS) entry which is preliminary data.</text>
</comment>
<feature type="domain" description="Glycosyltransferase subfamily 4-like N-terminal" evidence="2">
    <location>
        <begin position="15"/>
        <end position="189"/>
    </location>
</feature>
<evidence type="ECO:0000313" key="4">
    <source>
        <dbReference type="Proteomes" id="UP000297713"/>
    </source>
</evidence>
<proteinExistence type="predicted"/>
<dbReference type="AlphaFoldDB" id="A0A4Y8P7X7"/>
<dbReference type="SUPFAM" id="SSF53756">
    <property type="entry name" value="UDP-Glycosyltransferase/glycogen phosphorylase"/>
    <property type="match status" value="1"/>
</dbReference>
<name>A0A4Y8P7X7_9BACT</name>
<evidence type="ECO:0000259" key="1">
    <source>
        <dbReference type="Pfam" id="PF00534"/>
    </source>
</evidence>
<dbReference type="InterPro" id="IPR028098">
    <property type="entry name" value="Glyco_trans_4-like_N"/>
</dbReference>
<dbReference type="Proteomes" id="UP000297713">
    <property type="component" value="Unassembled WGS sequence"/>
</dbReference>